<sequence length="199" mass="21969">MRFATAAAIFLAAVAGGVPALAADWKPIEKIATYRVEGKSGIELYRSIGHRGPIVGKDVRAIAHTNFRLTWKRDYRTRGTACVLVSAVPRLVITYTLPEPASRLPEPLAQRWKIFREGIAAHERVHGDLIEAMTRKIEAETVGFTLENDPGCRKIYSVMEKRLGEISREQQAASNAFDREEMAPGGTIEKLVLDLVNGG</sequence>
<dbReference type="EMBL" id="JACIEZ010000001">
    <property type="protein sequence ID" value="MBB4063257.1"/>
    <property type="molecule type" value="Genomic_DNA"/>
</dbReference>
<dbReference type="GO" id="GO:0008233">
    <property type="term" value="F:peptidase activity"/>
    <property type="evidence" value="ECO:0007669"/>
    <property type="project" value="UniProtKB-KW"/>
</dbReference>
<evidence type="ECO:0000313" key="3">
    <source>
        <dbReference type="Proteomes" id="UP000528286"/>
    </source>
</evidence>
<keyword evidence="3" id="KW-1185">Reference proteome</keyword>
<proteinExistence type="predicted"/>
<organism evidence="2 3">
    <name type="scientific">Gellertiella hungarica</name>
    <dbReference type="NCBI Taxonomy" id="1572859"/>
    <lineage>
        <taxon>Bacteria</taxon>
        <taxon>Pseudomonadati</taxon>
        <taxon>Pseudomonadota</taxon>
        <taxon>Alphaproteobacteria</taxon>
        <taxon>Hyphomicrobiales</taxon>
        <taxon>Rhizobiaceae</taxon>
        <taxon>Gellertiella</taxon>
    </lineage>
</organism>
<reference evidence="2 3" key="1">
    <citation type="submission" date="2020-08" db="EMBL/GenBank/DDBJ databases">
        <title>Genomic Encyclopedia of Type Strains, Phase IV (KMG-IV): sequencing the most valuable type-strain genomes for metagenomic binning, comparative biology and taxonomic classification.</title>
        <authorList>
            <person name="Goeker M."/>
        </authorList>
    </citation>
    <scope>NUCLEOTIDE SEQUENCE [LARGE SCALE GENOMIC DNA]</scope>
    <source>
        <strain evidence="2 3">DSM 29853</strain>
    </source>
</reference>
<dbReference type="Pfam" id="PF06037">
    <property type="entry name" value="DUF922"/>
    <property type="match status" value="1"/>
</dbReference>
<dbReference type="GO" id="GO:0006508">
    <property type="term" value="P:proteolysis"/>
    <property type="evidence" value="ECO:0007669"/>
    <property type="project" value="UniProtKB-KW"/>
</dbReference>
<accession>A0A7W6J359</accession>
<keyword evidence="2" id="KW-0378">Hydrolase</keyword>
<name>A0A7W6J359_9HYPH</name>
<dbReference type="Proteomes" id="UP000528286">
    <property type="component" value="Unassembled WGS sequence"/>
</dbReference>
<dbReference type="AlphaFoldDB" id="A0A7W6J359"/>
<keyword evidence="2" id="KW-0645">Protease</keyword>
<keyword evidence="1" id="KW-0732">Signal</keyword>
<feature type="chain" id="PRO_5031234811" evidence="1">
    <location>
        <begin position="23"/>
        <end position="199"/>
    </location>
</feature>
<evidence type="ECO:0000256" key="1">
    <source>
        <dbReference type="SAM" id="SignalP"/>
    </source>
</evidence>
<dbReference type="RefSeq" id="WP_183364454.1">
    <property type="nucleotide sequence ID" value="NZ_JACIEZ010000001.1"/>
</dbReference>
<feature type="signal peptide" evidence="1">
    <location>
        <begin position="1"/>
        <end position="22"/>
    </location>
</feature>
<protein>
    <submittedName>
        <fullName evidence="2">Putative secreted Zn-dependent protease</fullName>
    </submittedName>
</protein>
<comment type="caution">
    <text evidence="2">The sequence shown here is derived from an EMBL/GenBank/DDBJ whole genome shotgun (WGS) entry which is preliminary data.</text>
</comment>
<evidence type="ECO:0000313" key="2">
    <source>
        <dbReference type="EMBL" id="MBB4063257.1"/>
    </source>
</evidence>
<gene>
    <name evidence="2" type="ORF">GGR23_000418</name>
</gene>
<dbReference type="PIRSF" id="PIRSF010521">
    <property type="entry name" value="DUF922_bac"/>
    <property type="match status" value="1"/>
</dbReference>
<dbReference type="InterPro" id="IPR010321">
    <property type="entry name" value="DUF922"/>
</dbReference>